<name>M8BEF7_AEGTA</name>
<reference evidence="1" key="1">
    <citation type="submission" date="2015-06" db="UniProtKB">
        <authorList>
            <consortium name="EnsemblPlants"/>
        </authorList>
    </citation>
    <scope>IDENTIFICATION</scope>
</reference>
<sequence>MSGCGTAAALAAAGGDLEAELTRKRVQRVVAVEQPLLIPLNLPELCPEGLPGHRILRAGGGRPPEHHRVGIDLTCRRFPAATSEAPGPAAASPQAPAAIYVTQVVLSFFPGHVFTAGDPKVQAWAISC</sequence>
<organism evidence="1">
    <name type="scientific">Aegilops tauschii</name>
    <name type="common">Tausch's goatgrass</name>
    <name type="synonym">Aegilops squarrosa</name>
    <dbReference type="NCBI Taxonomy" id="37682"/>
    <lineage>
        <taxon>Eukaryota</taxon>
        <taxon>Viridiplantae</taxon>
        <taxon>Streptophyta</taxon>
        <taxon>Embryophyta</taxon>
        <taxon>Tracheophyta</taxon>
        <taxon>Spermatophyta</taxon>
        <taxon>Magnoliopsida</taxon>
        <taxon>Liliopsida</taxon>
        <taxon>Poales</taxon>
        <taxon>Poaceae</taxon>
        <taxon>BOP clade</taxon>
        <taxon>Pooideae</taxon>
        <taxon>Triticodae</taxon>
        <taxon>Triticeae</taxon>
        <taxon>Triticinae</taxon>
        <taxon>Aegilops</taxon>
    </lineage>
</organism>
<dbReference type="AlphaFoldDB" id="M8BEF7"/>
<dbReference type="EnsemblPlants" id="EMT12085">
    <property type="protein sequence ID" value="EMT12085"/>
    <property type="gene ID" value="F775_42587"/>
</dbReference>
<accession>M8BEF7</accession>
<evidence type="ECO:0000313" key="1">
    <source>
        <dbReference type="EnsemblPlants" id="EMT12085"/>
    </source>
</evidence>
<proteinExistence type="predicted"/>
<protein>
    <submittedName>
        <fullName evidence="1">Uncharacterized protein</fullName>
    </submittedName>
</protein>